<protein>
    <submittedName>
        <fullName evidence="2">Uncharacterized protein</fullName>
    </submittedName>
</protein>
<dbReference type="AlphaFoldDB" id="A0A0L0F038"/>
<sequence>MSVCEIDAVGNTPSSTSQKHSHSTDSHGVLVVEKHGCTWVRVNQLDEAQKLLTANTHIAARLVV</sequence>
<organism evidence="2 3">
    <name type="scientific">Sphaeroforma arctica JP610</name>
    <dbReference type="NCBI Taxonomy" id="667725"/>
    <lineage>
        <taxon>Eukaryota</taxon>
        <taxon>Ichthyosporea</taxon>
        <taxon>Ichthyophonida</taxon>
        <taxon>Sphaeroforma</taxon>
    </lineage>
</organism>
<proteinExistence type="predicted"/>
<gene>
    <name evidence="2" type="ORF">SARC_17503</name>
</gene>
<dbReference type="RefSeq" id="XP_014143881.1">
    <property type="nucleotide sequence ID" value="XM_014288406.1"/>
</dbReference>
<dbReference type="Proteomes" id="UP000054560">
    <property type="component" value="Unassembled WGS sequence"/>
</dbReference>
<evidence type="ECO:0000313" key="3">
    <source>
        <dbReference type="Proteomes" id="UP000054560"/>
    </source>
</evidence>
<evidence type="ECO:0000313" key="2">
    <source>
        <dbReference type="EMBL" id="KNC69979.1"/>
    </source>
</evidence>
<reference evidence="2 3" key="1">
    <citation type="submission" date="2011-02" db="EMBL/GenBank/DDBJ databases">
        <title>The Genome Sequence of Sphaeroforma arctica JP610.</title>
        <authorList>
            <consortium name="The Broad Institute Genome Sequencing Platform"/>
            <person name="Russ C."/>
            <person name="Cuomo C."/>
            <person name="Young S.K."/>
            <person name="Zeng Q."/>
            <person name="Gargeya S."/>
            <person name="Alvarado L."/>
            <person name="Berlin A."/>
            <person name="Chapman S.B."/>
            <person name="Chen Z."/>
            <person name="Freedman E."/>
            <person name="Gellesch M."/>
            <person name="Goldberg J."/>
            <person name="Griggs A."/>
            <person name="Gujja S."/>
            <person name="Heilman E."/>
            <person name="Heiman D."/>
            <person name="Howarth C."/>
            <person name="Mehta T."/>
            <person name="Neiman D."/>
            <person name="Pearson M."/>
            <person name="Roberts A."/>
            <person name="Saif S."/>
            <person name="Shea T."/>
            <person name="Shenoy N."/>
            <person name="Sisk P."/>
            <person name="Stolte C."/>
            <person name="Sykes S."/>
            <person name="White J."/>
            <person name="Yandava C."/>
            <person name="Burger G."/>
            <person name="Gray M.W."/>
            <person name="Holland P.W.H."/>
            <person name="King N."/>
            <person name="Lang F.B.F."/>
            <person name="Roger A.J."/>
            <person name="Ruiz-Trillo I."/>
            <person name="Haas B."/>
            <person name="Nusbaum C."/>
            <person name="Birren B."/>
        </authorList>
    </citation>
    <scope>NUCLEOTIDE SEQUENCE [LARGE SCALE GENOMIC DNA]</scope>
    <source>
        <strain evidence="2 3">JP610</strain>
    </source>
</reference>
<feature type="non-terminal residue" evidence="2">
    <location>
        <position position="64"/>
    </location>
</feature>
<accession>A0A0L0F038</accession>
<dbReference type="EMBL" id="KQ252614">
    <property type="protein sequence ID" value="KNC69979.1"/>
    <property type="molecule type" value="Genomic_DNA"/>
</dbReference>
<dbReference type="GeneID" id="25918007"/>
<evidence type="ECO:0000256" key="1">
    <source>
        <dbReference type="SAM" id="MobiDB-lite"/>
    </source>
</evidence>
<feature type="region of interest" description="Disordered" evidence="1">
    <location>
        <begin position="1"/>
        <end position="27"/>
    </location>
</feature>
<name>A0A0L0F038_9EUKA</name>
<keyword evidence="3" id="KW-1185">Reference proteome</keyword>